<keyword evidence="3" id="KW-1185">Reference proteome</keyword>
<feature type="compositionally biased region" description="Low complexity" evidence="1">
    <location>
        <begin position="24"/>
        <end position="61"/>
    </location>
</feature>
<protein>
    <submittedName>
        <fullName evidence="2">Uncharacterized protein</fullName>
    </submittedName>
</protein>
<dbReference type="Proteomes" id="UP000521943">
    <property type="component" value="Unassembled WGS sequence"/>
</dbReference>
<gene>
    <name evidence="2" type="ORF">DFP72DRAFT_894650</name>
</gene>
<feature type="compositionally biased region" description="Pro residues" evidence="1">
    <location>
        <begin position="8"/>
        <end position="23"/>
    </location>
</feature>
<dbReference type="EMBL" id="JACGCI010000027">
    <property type="protein sequence ID" value="KAF6756107.1"/>
    <property type="molecule type" value="Genomic_DNA"/>
</dbReference>
<feature type="non-terminal residue" evidence="2">
    <location>
        <position position="1"/>
    </location>
</feature>
<evidence type="ECO:0000256" key="1">
    <source>
        <dbReference type="SAM" id="MobiDB-lite"/>
    </source>
</evidence>
<proteinExistence type="predicted"/>
<name>A0A8H6M9I9_9AGAR</name>
<evidence type="ECO:0000313" key="2">
    <source>
        <dbReference type="EMBL" id="KAF6756107.1"/>
    </source>
</evidence>
<feature type="compositionally biased region" description="Basic and acidic residues" evidence="1">
    <location>
        <begin position="67"/>
        <end position="77"/>
    </location>
</feature>
<comment type="caution">
    <text evidence="2">The sequence shown here is derived from an EMBL/GenBank/DDBJ whole genome shotgun (WGS) entry which is preliminary data.</text>
</comment>
<feature type="region of interest" description="Disordered" evidence="1">
    <location>
        <begin position="1"/>
        <end position="90"/>
    </location>
</feature>
<dbReference type="AlphaFoldDB" id="A0A8H6M9I9"/>
<accession>A0A8H6M9I9</accession>
<sequence length="226" mass="24190">MLAGTHTPHPPSNTPSHPTPTGPSAPRSTSPSTSPSNSASSFASLGRSKTSASSAPSTTRPGISQRPLDKRPARREEEGETDGLPPMMRITGRRSWGVYSALDCYRHLHLYQRERECDGTPHHLSKYNGILPRPPSRLQSPLPPPRIRDYTLSASSTTPTRAPGSFYDYGAGLDGKEEAVAPFPSPPALPAAFASSTLGSTPGKSSWLYTFRSLSTSNSPQRGLLP</sequence>
<evidence type="ECO:0000313" key="3">
    <source>
        <dbReference type="Proteomes" id="UP000521943"/>
    </source>
</evidence>
<organism evidence="2 3">
    <name type="scientific">Ephemerocybe angulata</name>
    <dbReference type="NCBI Taxonomy" id="980116"/>
    <lineage>
        <taxon>Eukaryota</taxon>
        <taxon>Fungi</taxon>
        <taxon>Dikarya</taxon>
        <taxon>Basidiomycota</taxon>
        <taxon>Agaricomycotina</taxon>
        <taxon>Agaricomycetes</taxon>
        <taxon>Agaricomycetidae</taxon>
        <taxon>Agaricales</taxon>
        <taxon>Agaricineae</taxon>
        <taxon>Psathyrellaceae</taxon>
        <taxon>Ephemerocybe</taxon>
    </lineage>
</organism>
<reference evidence="2 3" key="1">
    <citation type="submission" date="2020-07" db="EMBL/GenBank/DDBJ databases">
        <title>Comparative genomics of pyrophilous fungi reveals a link between fire events and developmental genes.</title>
        <authorList>
            <consortium name="DOE Joint Genome Institute"/>
            <person name="Steindorff A.S."/>
            <person name="Carver A."/>
            <person name="Calhoun S."/>
            <person name="Stillman K."/>
            <person name="Liu H."/>
            <person name="Lipzen A."/>
            <person name="Pangilinan J."/>
            <person name="Labutti K."/>
            <person name="Bruns T.D."/>
            <person name="Grigoriev I.V."/>
        </authorList>
    </citation>
    <scope>NUCLEOTIDE SEQUENCE [LARGE SCALE GENOMIC DNA]</scope>
    <source>
        <strain evidence="2 3">CBS 144469</strain>
    </source>
</reference>